<reference evidence="1 2" key="1">
    <citation type="submission" date="2014-11" db="EMBL/GenBank/DDBJ databases">
        <authorList>
            <person name="Urmite Genomes Urmite Genomes"/>
        </authorList>
    </citation>
    <scope>NUCLEOTIDE SEQUENCE [LARGE SCALE GENOMIC DNA]</scope>
    <source>
        <strain evidence="1 2">Oc5</strain>
    </source>
</reference>
<protein>
    <submittedName>
        <fullName evidence="1">Uncharacterized protein</fullName>
    </submittedName>
</protein>
<proteinExistence type="predicted"/>
<organism evidence="1 2">
    <name type="scientific">Oceanobacillus oncorhynchi</name>
    <dbReference type="NCBI Taxonomy" id="545501"/>
    <lineage>
        <taxon>Bacteria</taxon>
        <taxon>Bacillati</taxon>
        <taxon>Bacillota</taxon>
        <taxon>Bacilli</taxon>
        <taxon>Bacillales</taxon>
        <taxon>Bacillaceae</taxon>
        <taxon>Oceanobacillus</taxon>
    </lineage>
</organism>
<sequence length="38" mass="4642">MQLVIKTIVHHVTMKKTLHLKTENRKKTKIREEEYQHA</sequence>
<dbReference type="EMBL" id="CDGG01000001">
    <property type="protein sequence ID" value="CEI83104.1"/>
    <property type="molecule type" value="Genomic_DNA"/>
</dbReference>
<evidence type="ECO:0000313" key="1">
    <source>
        <dbReference type="EMBL" id="CEI83104.1"/>
    </source>
</evidence>
<dbReference type="AlphaFoldDB" id="A0A0A1MTU9"/>
<evidence type="ECO:0000313" key="2">
    <source>
        <dbReference type="Proteomes" id="UP000040453"/>
    </source>
</evidence>
<dbReference type="Proteomes" id="UP000040453">
    <property type="component" value="Unassembled WGS sequence"/>
</dbReference>
<dbReference type="STRING" id="545501.BN997_02994"/>
<name>A0A0A1MTU9_9BACI</name>
<gene>
    <name evidence="1" type="ORF">BN997_02994</name>
</gene>
<accession>A0A0A1MTU9</accession>
<keyword evidence="2" id="KW-1185">Reference proteome</keyword>